<dbReference type="GeneID" id="20317157"/>
<dbReference type="Proteomes" id="UP000054324">
    <property type="component" value="Unassembled WGS sequence"/>
</dbReference>
<evidence type="ECO:0000313" key="2">
    <source>
        <dbReference type="Proteomes" id="UP000054324"/>
    </source>
</evidence>
<keyword evidence="2" id="KW-1185">Reference proteome</keyword>
<name>A0A075AHW9_OPIVI</name>
<accession>A0A075AHW9</accession>
<dbReference type="KEGG" id="ovi:T265_02969"/>
<reference evidence="1 2" key="1">
    <citation type="submission" date="2013-11" db="EMBL/GenBank/DDBJ databases">
        <title>Opisthorchis viverrini - life in the bile duct.</title>
        <authorList>
            <person name="Young N.D."/>
            <person name="Nagarajan N."/>
            <person name="Lin S.J."/>
            <person name="Korhonen P.K."/>
            <person name="Jex A.R."/>
            <person name="Hall R.S."/>
            <person name="Safavi-Hemami H."/>
            <person name="Kaewkong W."/>
            <person name="Bertrand D."/>
            <person name="Gao S."/>
            <person name="Seet Q."/>
            <person name="Wongkham S."/>
            <person name="Teh B.T."/>
            <person name="Wongkham C."/>
            <person name="Intapan P.M."/>
            <person name="Maleewong W."/>
            <person name="Yang X."/>
            <person name="Hu M."/>
            <person name="Wang Z."/>
            <person name="Hofmann A."/>
            <person name="Sternberg P.W."/>
            <person name="Tan P."/>
            <person name="Wang J."/>
            <person name="Gasser R.B."/>
        </authorList>
    </citation>
    <scope>NUCLEOTIDE SEQUENCE [LARGE SCALE GENOMIC DNA]</scope>
</reference>
<dbReference type="AlphaFoldDB" id="A0A075AHW9"/>
<gene>
    <name evidence="1" type="ORF">T265_02969</name>
</gene>
<dbReference type="RefSeq" id="XP_009165612.1">
    <property type="nucleotide sequence ID" value="XM_009167348.1"/>
</dbReference>
<proteinExistence type="predicted"/>
<dbReference type="CTD" id="20317157"/>
<organism evidence="1 2">
    <name type="scientific">Opisthorchis viverrini</name>
    <name type="common">Southeast Asian liver fluke</name>
    <dbReference type="NCBI Taxonomy" id="6198"/>
    <lineage>
        <taxon>Eukaryota</taxon>
        <taxon>Metazoa</taxon>
        <taxon>Spiralia</taxon>
        <taxon>Lophotrochozoa</taxon>
        <taxon>Platyhelminthes</taxon>
        <taxon>Trematoda</taxon>
        <taxon>Digenea</taxon>
        <taxon>Opisthorchiida</taxon>
        <taxon>Opisthorchiata</taxon>
        <taxon>Opisthorchiidae</taxon>
        <taxon>Opisthorchis</taxon>
    </lineage>
</organism>
<dbReference type="EMBL" id="KL596658">
    <property type="protein sequence ID" value="KER30614.1"/>
    <property type="molecule type" value="Genomic_DNA"/>
</dbReference>
<sequence>MERCAGDEVEDEQKNLSTNFEKTESTAFFFYKDPETMGLETRLSAKVNGGLHTVYRLPHTK</sequence>
<protein>
    <submittedName>
        <fullName evidence="1">Uncharacterized protein</fullName>
    </submittedName>
</protein>
<evidence type="ECO:0000313" key="1">
    <source>
        <dbReference type="EMBL" id="KER30614.1"/>
    </source>
</evidence>